<dbReference type="EMBL" id="JAATJH010000004">
    <property type="protein sequence ID" value="NJC27350.1"/>
    <property type="molecule type" value="Genomic_DNA"/>
</dbReference>
<comment type="caution">
    <text evidence="2">The sequence shown here is derived from an EMBL/GenBank/DDBJ whole genome shotgun (WGS) entry which is preliminary data.</text>
</comment>
<feature type="transmembrane region" description="Helical" evidence="1">
    <location>
        <begin position="29"/>
        <end position="50"/>
    </location>
</feature>
<name>A0ABX0XE30_9BACT</name>
<protein>
    <submittedName>
        <fullName evidence="2">Uncharacterized protein</fullName>
    </submittedName>
</protein>
<reference evidence="2 3" key="1">
    <citation type="submission" date="2020-03" db="EMBL/GenBank/DDBJ databases">
        <title>Genomic Encyclopedia of Type Strains, Phase IV (KMG-IV): sequencing the most valuable type-strain genomes for metagenomic binning, comparative biology and taxonomic classification.</title>
        <authorList>
            <person name="Goeker M."/>
        </authorList>
    </citation>
    <scope>NUCLEOTIDE SEQUENCE [LARGE SCALE GENOMIC DNA]</scope>
    <source>
        <strain evidence="2 3">DSM 105096</strain>
    </source>
</reference>
<sequence>MQTFLHYFLHLGCPLLIAYLCFRKDWKKVYLILIATMFIDADHLLASPIFQADRCSINFHPLHTHYAMVLYAGLLLLRKPFNVIGIGLLFHLLTDLIDCSLTYANCEACLENSPVVGLLEVIARVFEN</sequence>
<feature type="transmembrane region" description="Helical" evidence="1">
    <location>
        <begin position="70"/>
        <end position="93"/>
    </location>
</feature>
<proteinExistence type="predicted"/>
<dbReference type="InterPro" id="IPR046125">
    <property type="entry name" value="DUF6122"/>
</dbReference>
<keyword evidence="1" id="KW-1133">Transmembrane helix</keyword>
<evidence type="ECO:0000256" key="1">
    <source>
        <dbReference type="SAM" id="Phobius"/>
    </source>
</evidence>
<dbReference type="Pfam" id="PF19617">
    <property type="entry name" value="DUF6122"/>
    <property type="match status" value="1"/>
</dbReference>
<keyword evidence="1" id="KW-0472">Membrane</keyword>
<dbReference type="Proteomes" id="UP000770785">
    <property type="component" value="Unassembled WGS sequence"/>
</dbReference>
<accession>A0ABX0XE30</accession>
<gene>
    <name evidence="2" type="ORF">GGR27_002863</name>
</gene>
<evidence type="ECO:0000313" key="3">
    <source>
        <dbReference type="Proteomes" id="UP000770785"/>
    </source>
</evidence>
<feature type="transmembrane region" description="Helical" evidence="1">
    <location>
        <begin position="6"/>
        <end position="22"/>
    </location>
</feature>
<organism evidence="2 3">
    <name type="scientific">Neolewinella antarctica</name>
    <dbReference type="NCBI Taxonomy" id="442734"/>
    <lineage>
        <taxon>Bacteria</taxon>
        <taxon>Pseudomonadati</taxon>
        <taxon>Bacteroidota</taxon>
        <taxon>Saprospiria</taxon>
        <taxon>Saprospirales</taxon>
        <taxon>Lewinellaceae</taxon>
        <taxon>Neolewinella</taxon>
    </lineage>
</organism>
<dbReference type="RefSeq" id="WP_168038356.1">
    <property type="nucleotide sequence ID" value="NZ_JAATJH010000004.1"/>
</dbReference>
<keyword evidence="3" id="KW-1185">Reference proteome</keyword>
<keyword evidence="1" id="KW-0812">Transmembrane</keyword>
<evidence type="ECO:0000313" key="2">
    <source>
        <dbReference type="EMBL" id="NJC27350.1"/>
    </source>
</evidence>